<proteinExistence type="predicted"/>
<organism evidence="10 11">
    <name type="scientific">Desulfurispira natronophila</name>
    <dbReference type="NCBI Taxonomy" id="682562"/>
    <lineage>
        <taxon>Bacteria</taxon>
        <taxon>Pseudomonadati</taxon>
        <taxon>Chrysiogenota</taxon>
        <taxon>Chrysiogenia</taxon>
        <taxon>Chrysiogenales</taxon>
        <taxon>Chrysiogenaceae</taxon>
        <taxon>Desulfurispira</taxon>
    </lineage>
</organism>
<sequence>MINSANTITAGANSRLLKAIGIGESNSLLNCLVPLLDAVGWRGRQNQIIEALPHFPEQIGLTEFLNTMGNLQYESQSLSATLDSIDSRLLPCLFVPEDYDPLVLINLKDNQAMAFNGRTGNYEQIPVSHLRGTMYFFKPLTAERASFMAEQPDWFSKVMQRFRSLFATVLVLTFFITVLSAISPLFIMAIYNQLSLSGSIKGLIHLALGVGVFVAGDIVLRGLRHRILSFISVRTGYLVGNEVLRRLLALPSSHTESATLGAQVARIRDFENVREFFSGPAIIALIDLPFITLLIFVLIYLSGWGAVIPVVAILLYIILGLILIPRIKDANQQASKNHSQRQEFLVEMLTNIRSIRVSGASSRWLERFRPLAAETAMSNYRADVTSAAVAGLSQGIVSLAALSTMAFGVWLVIQGHMTLGALMASMLIVWRILAPLKSGFSVITQANKILKSISQVNRLMNIKQETTPGATTSMVRDIGGRVAFSQVGIRYSPDAHPALVGVDFSAEAGEKVVIVGHDGAGKSTLLKLTLKLYQPQTGKILIDSMNLRQMSPQALRQMISYSPQNNHFFYGTIAQNLRLANPMATKADLERAAKHALVLDEIEALPEMFDTHLGDHSSARFSASFLRRLSIARAFVRETRIIILDEPEKGFEGNEMKAFSAMLKNMPGKPTVLIATHSAHFFDIADQVIWLEQGRVRAKGPADRVGFEYNQQNQASKTTGNRG</sequence>
<feature type="transmembrane region" description="Helical" evidence="7">
    <location>
        <begin position="306"/>
        <end position="324"/>
    </location>
</feature>
<dbReference type="Pfam" id="PF00005">
    <property type="entry name" value="ABC_tran"/>
    <property type="match status" value="1"/>
</dbReference>
<keyword evidence="4 10" id="KW-0067">ATP-binding</keyword>
<evidence type="ECO:0000256" key="4">
    <source>
        <dbReference type="ARBA" id="ARBA00022840"/>
    </source>
</evidence>
<evidence type="ECO:0000256" key="6">
    <source>
        <dbReference type="ARBA" id="ARBA00023136"/>
    </source>
</evidence>
<keyword evidence="11" id="KW-1185">Reference proteome</keyword>
<dbReference type="InterPro" id="IPR036640">
    <property type="entry name" value="ABC1_TM_sf"/>
</dbReference>
<feature type="transmembrane region" description="Helical" evidence="7">
    <location>
        <begin position="203"/>
        <end position="220"/>
    </location>
</feature>
<feature type="transmembrane region" description="Helical" evidence="7">
    <location>
        <begin position="165"/>
        <end position="191"/>
    </location>
</feature>
<evidence type="ECO:0000256" key="5">
    <source>
        <dbReference type="ARBA" id="ARBA00022989"/>
    </source>
</evidence>
<dbReference type="Gene3D" id="1.20.1560.10">
    <property type="entry name" value="ABC transporter type 1, transmembrane domain"/>
    <property type="match status" value="1"/>
</dbReference>
<dbReference type="InterPro" id="IPR003593">
    <property type="entry name" value="AAA+_ATPase"/>
</dbReference>
<dbReference type="Proteomes" id="UP000528322">
    <property type="component" value="Unassembled WGS sequence"/>
</dbReference>
<name>A0A7W7Y5W3_9BACT</name>
<dbReference type="InterPro" id="IPR027417">
    <property type="entry name" value="P-loop_NTPase"/>
</dbReference>
<dbReference type="AlphaFoldDB" id="A0A7W7Y5W3"/>
<dbReference type="InterPro" id="IPR003439">
    <property type="entry name" value="ABC_transporter-like_ATP-bd"/>
</dbReference>
<comment type="caution">
    <text evidence="10">The sequence shown here is derived from an EMBL/GenBank/DDBJ whole genome shotgun (WGS) entry which is preliminary data.</text>
</comment>
<dbReference type="SMART" id="SM00382">
    <property type="entry name" value="AAA"/>
    <property type="match status" value="1"/>
</dbReference>
<dbReference type="GO" id="GO:0140359">
    <property type="term" value="F:ABC-type transporter activity"/>
    <property type="evidence" value="ECO:0007669"/>
    <property type="project" value="InterPro"/>
</dbReference>
<dbReference type="GO" id="GO:0016887">
    <property type="term" value="F:ATP hydrolysis activity"/>
    <property type="evidence" value="ECO:0007669"/>
    <property type="project" value="InterPro"/>
</dbReference>
<dbReference type="Pfam" id="PF00664">
    <property type="entry name" value="ABC_membrane"/>
    <property type="match status" value="1"/>
</dbReference>
<dbReference type="InterPro" id="IPR039421">
    <property type="entry name" value="Type_1_exporter"/>
</dbReference>
<evidence type="ECO:0000256" key="1">
    <source>
        <dbReference type="ARBA" id="ARBA00004651"/>
    </source>
</evidence>
<feature type="domain" description="ABC transporter" evidence="8">
    <location>
        <begin position="482"/>
        <end position="718"/>
    </location>
</feature>
<dbReference type="PANTHER" id="PTHR24221:SF248">
    <property type="entry name" value="ABC TRANSPORTER TRANSMEMBRANE REGION"/>
    <property type="match status" value="1"/>
</dbReference>
<dbReference type="SUPFAM" id="SSF90123">
    <property type="entry name" value="ABC transporter transmembrane region"/>
    <property type="match status" value="1"/>
</dbReference>
<feature type="domain" description="ABC transmembrane type-1" evidence="9">
    <location>
        <begin position="167"/>
        <end position="448"/>
    </location>
</feature>
<comment type="subcellular location">
    <subcellularLocation>
        <location evidence="1">Cell membrane</location>
        <topology evidence="1">Multi-pass membrane protein</topology>
    </subcellularLocation>
</comment>
<evidence type="ECO:0000259" key="8">
    <source>
        <dbReference type="PROSITE" id="PS50893"/>
    </source>
</evidence>
<feature type="transmembrane region" description="Helical" evidence="7">
    <location>
        <begin position="417"/>
        <end position="434"/>
    </location>
</feature>
<evidence type="ECO:0000313" key="10">
    <source>
        <dbReference type="EMBL" id="MBB5022494.1"/>
    </source>
</evidence>
<dbReference type="EMBL" id="JACHID010000011">
    <property type="protein sequence ID" value="MBB5022494.1"/>
    <property type="molecule type" value="Genomic_DNA"/>
</dbReference>
<evidence type="ECO:0000256" key="7">
    <source>
        <dbReference type="SAM" id="Phobius"/>
    </source>
</evidence>
<reference evidence="10 11" key="1">
    <citation type="submission" date="2020-08" db="EMBL/GenBank/DDBJ databases">
        <title>Genomic Encyclopedia of Type Strains, Phase IV (KMG-IV): sequencing the most valuable type-strain genomes for metagenomic binning, comparative biology and taxonomic classification.</title>
        <authorList>
            <person name="Goeker M."/>
        </authorList>
    </citation>
    <scope>NUCLEOTIDE SEQUENCE [LARGE SCALE GENOMIC DNA]</scope>
    <source>
        <strain evidence="10 11">DSM 22071</strain>
    </source>
</reference>
<keyword evidence="3" id="KW-0547">Nucleotide-binding</keyword>
<feature type="transmembrane region" description="Helical" evidence="7">
    <location>
        <begin position="276"/>
        <end position="300"/>
    </location>
</feature>
<evidence type="ECO:0000259" key="9">
    <source>
        <dbReference type="PROSITE" id="PS50929"/>
    </source>
</evidence>
<protein>
    <submittedName>
        <fullName evidence="10">ATP-binding cassette subfamily C protein/ATP-binding cassette subfamily C protein LapB</fullName>
    </submittedName>
</protein>
<dbReference type="PROSITE" id="PS50893">
    <property type="entry name" value="ABC_TRANSPORTER_2"/>
    <property type="match status" value="1"/>
</dbReference>
<dbReference type="PANTHER" id="PTHR24221">
    <property type="entry name" value="ATP-BINDING CASSETTE SUB-FAMILY B"/>
    <property type="match status" value="1"/>
</dbReference>
<evidence type="ECO:0000256" key="2">
    <source>
        <dbReference type="ARBA" id="ARBA00022692"/>
    </source>
</evidence>
<dbReference type="Gene3D" id="3.90.70.10">
    <property type="entry name" value="Cysteine proteinases"/>
    <property type="match status" value="1"/>
</dbReference>
<evidence type="ECO:0000256" key="3">
    <source>
        <dbReference type="ARBA" id="ARBA00022741"/>
    </source>
</evidence>
<gene>
    <name evidence="10" type="ORF">HNR37_001831</name>
</gene>
<keyword evidence="6 7" id="KW-0472">Membrane</keyword>
<dbReference type="SUPFAM" id="SSF52540">
    <property type="entry name" value="P-loop containing nucleoside triphosphate hydrolases"/>
    <property type="match status" value="1"/>
</dbReference>
<accession>A0A7W7Y5W3</accession>
<evidence type="ECO:0000313" key="11">
    <source>
        <dbReference type="Proteomes" id="UP000528322"/>
    </source>
</evidence>
<dbReference type="GO" id="GO:0005886">
    <property type="term" value="C:plasma membrane"/>
    <property type="evidence" value="ECO:0007669"/>
    <property type="project" value="UniProtKB-SubCell"/>
</dbReference>
<dbReference type="InterPro" id="IPR011527">
    <property type="entry name" value="ABC1_TM_dom"/>
</dbReference>
<dbReference type="GO" id="GO:0034040">
    <property type="term" value="F:ATPase-coupled lipid transmembrane transporter activity"/>
    <property type="evidence" value="ECO:0007669"/>
    <property type="project" value="TreeGrafter"/>
</dbReference>
<dbReference type="GO" id="GO:0005524">
    <property type="term" value="F:ATP binding"/>
    <property type="evidence" value="ECO:0007669"/>
    <property type="project" value="UniProtKB-KW"/>
</dbReference>
<dbReference type="Gene3D" id="3.40.50.300">
    <property type="entry name" value="P-loop containing nucleotide triphosphate hydrolases"/>
    <property type="match status" value="1"/>
</dbReference>
<keyword evidence="2 7" id="KW-0812">Transmembrane</keyword>
<keyword evidence="5 7" id="KW-1133">Transmembrane helix</keyword>
<dbReference type="RefSeq" id="WP_183733099.1">
    <property type="nucleotide sequence ID" value="NZ_JACHID010000011.1"/>
</dbReference>
<dbReference type="PROSITE" id="PS50929">
    <property type="entry name" value="ABC_TM1F"/>
    <property type="match status" value="1"/>
</dbReference>